<proteinExistence type="predicted"/>
<keyword evidence="2" id="KW-1185">Reference proteome</keyword>
<reference evidence="1 2" key="1">
    <citation type="submission" date="2021-06" db="EMBL/GenBank/DDBJ databases">
        <authorList>
            <person name="Palmer J.M."/>
        </authorList>
    </citation>
    <scope>NUCLEOTIDE SEQUENCE [LARGE SCALE GENOMIC DNA]</scope>
    <source>
        <strain evidence="1 2">MEX-2019</strain>
        <tissue evidence="1">Muscle</tissue>
    </source>
</reference>
<organism evidence="1 2">
    <name type="scientific">Crenichthys baileyi</name>
    <name type="common">White River springfish</name>
    <dbReference type="NCBI Taxonomy" id="28760"/>
    <lineage>
        <taxon>Eukaryota</taxon>
        <taxon>Metazoa</taxon>
        <taxon>Chordata</taxon>
        <taxon>Craniata</taxon>
        <taxon>Vertebrata</taxon>
        <taxon>Euteleostomi</taxon>
        <taxon>Actinopterygii</taxon>
        <taxon>Neopterygii</taxon>
        <taxon>Teleostei</taxon>
        <taxon>Neoteleostei</taxon>
        <taxon>Acanthomorphata</taxon>
        <taxon>Ovalentaria</taxon>
        <taxon>Atherinomorphae</taxon>
        <taxon>Cyprinodontiformes</taxon>
        <taxon>Goodeidae</taxon>
        <taxon>Crenichthys</taxon>
    </lineage>
</organism>
<accession>A0AAV9SPF8</accession>
<comment type="caution">
    <text evidence="1">The sequence shown here is derived from an EMBL/GenBank/DDBJ whole genome shotgun (WGS) entry which is preliminary data.</text>
</comment>
<evidence type="ECO:0000313" key="1">
    <source>
        <dbReference type="EMBL" id="KAK5622689.1"/>
    </source>
</evidence>
<dbReference type="EMBL" id="JAHHUM010000086">
    <property type="protein sequence ID" value="KAK5622689.1"/>
    <property type="molecule type" value="Genomic_DNA"/>
</dbReference>
<dbReference type="AlphaFoldDB" id="A0AAV9SPF8"/>
<sequence>MAPALSAAELQRQYRAKRDADLERRARPFWVVRPTESDRKTCLCKIHENTEFLASTLYKCGLLSTKNLEQLADAIVCNLDSKACAYGECDACSTTAVSTLRHAPNNMITFFQWATETSTSGEEKKSIITVKKELTKSEDEVVEEFQERMVKFRKHLFNIRWQYKAYRKLRKSPEP</sequence>
<dbReference type="Proteomes" id="UP001311232">
    <property type="component" value="Unassembled WGS sequence"/>
</dbReference>
<protein>
    <submittedName>
        <fullName evidence="1">Uncharacterized protein</fullName>
    </submittedName>
</protein>
<name>A0AAV9SPF8_9TELE</name>
<gene>
    <name evidence="1" type="ORF">CRENBAI_026102</name>
</gene>
<evidence type="ECO:0000313" key="2">
    <source>
        <dbReference type="Proteomes" id="UP001311232"/>
    </source>
</evidence>